<keyword evidence="2" id="KW-0813">Transport</keyword>
<keyword evidence="10 11" id="KW-0472">Membrane</keyword>
<dbReference type="PANTHER" id="PTHR43394">
    <property type="entry name" value="ATP-DEPENDENT PERMEASE MDL1, MITOCHONDRIAL"/>
    <property type="match status" value="1"/>
</dbReference>
<dbReference type="GO" id="GO:0005524">
    <property type="term" value="F:ATP binding"/>
    <property type="evidence" value="ECO:0007669"/>
    <property type="project" value="UniProtKB-KW"/>
</dbReference>
<dbReference type="InterPro" id="IPR039421">
    <property type="entry name" value="Type_1_exporter"/>
</dbReference>
<dbReference type="PROSITE" id="PS50929">
    <property type="entry name" value="ABC_TM1F"/>
    <property type="match status" value="1"/>
</dbReference>
<dbReference type="EMBL" id="UINC01000148">
    <property type="protein sequence ID" value="SUZ50025.1"/>
    <property type="molecule type" value="Genomic_DNA"/>
</dbReference>
<feature type="domain" description="ABC transmembrane type-1" evidence="13">
    <location>
        <begin position="29"/>
        <end position="315"/>
    </location>
</feature>
<feature type="transmembrane region" description="Helical" evidence="11">
    <location>
        <begin position="70"/>
        <end position="92"/>
    </location>
</feature>
<keyword evidence="3" id="KW-1003">Cell membrane</keyword>
<dbReference type="FunFam" id="3.40.50.300:FF:000218">
    <property type="entry name" value="Multidrug ABC transporter ATP-binding protein"/>
    <property type="match status" value="1"/>
</dbReference>
<evidence type="ECO:0000259" key="13">
    <source>
        <dbReference type="PROSITE" id="PS50929"/>
    </source>
</evidence>
<organism evidence="14">
    <name type="scientific">marine metagenome</name>
    <dbReference type="NCBI Taxonomy" id="408172"/>
    <lineage>
        <taxon>unclassified sequences</taxon>
        <taxon>metagenomes</taxon>
        <taxon>ecological metagenomes</taxon>
    </lineage>
</organism>
<evidence type="ECO:0000256" key="9">
    <source>
        <dbReference type="ARBA" id="ARBA00023055"/>
    </source>
</evidence>
<dbReference type="SMART" id="SM00382">
    <property type="entry name" value="AAA"/>
    <property type="match status" value="1"/>
</dbReference>
<dbReference type="InterPro" id="IPR011527">
    <property type="entry name" value="ABC1_TM_dom"/>
</dbReference>
<dbReference type="GO" id="GO:0015421">
    <property type="term" value="F:ABC-type oligopeptide transporter activity"/>
    <property type="evidence" value="ECO:0007669"/>
    <property type="project" value="TreeGrafter"/>
</dbReference>
<dbReference type="SUPFAM" id="SSF90123">
    <property type="entry name" value="ABC transporter transmembrane region"/>
    <property type="match status" value="1"/>
</dbReference>
<evidence type="ECO:0000256" key="1">
    <source>
        <dbReference type="ARBA" id="ARBA00004141"/>
    </source>
</evidence>
<dbReference type="GO" id="GO:0034040">
    <property type="term" value="F:ATPase-coupled lipid transmembrane transporter activity"/>
    <property type="evidence" value="ECO:0007669"/>
    <property type="project" value="InterPro"/>
</dbReference>
<dbReference type="PANTHER" id="PTHR43394:SF1">
    <property type="entry name" value="ATP-BINDING CASSETTE SUB-FAMILY B MEMBER 10, MITOCHONDRIAL"/>
    <property type="match status" value="1"/>
</dbReference>
<dbReference type="Pfam" id="PF00005">
    <property type="entry name" value="ABC_tran"/>
    <property type="match status" value="1"/>
</dbReference>
<dbReference type="GO" id="GO:0016887">
    <property type="term" value="F:ATP hydrolysis activity"/>
    <property type="evidence" value="ECO:0007669"/>
    <property type="project" value="InterPro"/>
</dbReference>
<evidence type="ECO:0000256" key="5">
    <source>
        <dbReference type="ARBA" id="ARBA00022741"/>
    </source>
</evidence>
<keyword evidence="4 11" id="KW-0812">Transmembrane</keyword>
<evidence type="ECO:0000256" key="3">
    <source>
        <dbReference type="ARBA" id="ARBA00022475"/>
    </source>
</evidence>
<reference evidence="14" key="1">
    <citation type="submission" date="2018-05" db="EMBL/GenBank/DDBJ databases">
        <authorList>
            <person name="Lanie J.A."/>
            <person name="Ng W.-L."/>
            <person name="Kazmierczak K.M."/>
            <person name="Andrzejewski T.M."/>
            <person name="Davidsen T.M."/>
            <person name="Wayne K.J."/>
            <person name="Tettelin H."/>
            <person name="Glass J.I."/>
            <person name="Rusch D."/>
            <person name="Podicherti R."/>
            <person name="Tsui H.-C.T."/>
            <person name="Winkler M.E."/>
        </authorList>
    </citation>
    <scope>NUCLEOTIDE SEQUENCE</scope>
</reference>
<proteinExistence type="predicted"/>
<evidence type="ECO:0000256" key="4">
    <source>
        <dbReference type="ARBA" id="ARBA00022692"/>
    </source>
</evidence>
<evidence type="ECO:0000259" key="12">
    <source>
        <dbReference type="PROSITE" id="PS50893"/>
    </source>
</evidence>
<protein>
    <recommendedName>
        <fullName evidence="15">ABC transporter domain-containing protein</fullName>
    </recommendedName>
</protein>
<evidence type="ECO:0000313" key="14">
    <source>
        <dbReference type="EMBL" id="SUZ50025.1"/>
    </source>
</evidence>
<dbReference type="SUPFAM" id="SSF52540">
    <property type="entry name" value="P-loop containing nucleoside triphosphate hydrolases"/>
    <property type="match status" value="1"/>
</dbReference>
<keyword evidence="9" id="KW-0445">Lipid transport</keyword>
<dbReference type="PROSITE" id="PS00211">
    <property type="entry name" value="ABC_TRANSPORTER_1"/>
    <property type="match status" value="1"/>
</dbReference>
<gene>
    <name evidence="14" type="ORF">METZ01_LOCUS2879</name>
</gene>
<evidence type="ECO:0000256" key="11">
    <source>
        <dbReference type="SAM" id="Phobius"/>
    </source>
</evidence>
<dbReference type="InterPro" id="IPR003439">
    <property type="entry name" value="ABC_transporter-like_ATP-bd"/>
</dbReference>
<evidence type="ECO:0008006" key="15">
    <source>
        <dbReference type="Google" id="ProtNLM"/>
    </source>
</evidence>
<dbReference type="InterPro" id="IPR017871">
    <property type="entry name" value="ABC_transporter-like_CS"/>
</dbReference>
<dbReference type="CDD" id="cd18552">
    <property type="entry name" value="ABC_6TM_MsbA_like"/>
    <property type="match status" value="1"/>
</dbReference>
<accession>A0A381N664</accession>
<dbReference type="InterPro" id="IPR027417">
    <property type="entry name" value="P-loop_NTPase"/>
</dbReference>
<dbReference type="InterPro" id="IPR011917">
    <property type="entry name" value="ABC_transpr_lipidA"/>
</dbReference>
<name>A0A381N664_9ZZZZ</name>
<dbReference type="InterPro" id="IPR003593">
    <property type="entry name" value="AAA+_ATPase"/>
</dbReference>
<feature type="domain" description="ABC transporter" evidence="12">
    <location>
        <begin position="347"/>
        <end position="580"/>
    </location>
</feature>
<dbReference type="NCBIfam" id="TIGR02203">
    <property type="entry name" value="MsbA_lipidA"/>
    <property type="match status" value="1"/>
</dbReference>
<dbReference type="Gene3D" id="1.20.1560.10">
    <property type="entry name" value="ABC transporter type 1, transmembrane domain"/>
    <property type="match status" value="1"/>
</dbReference>
<dbReference type="AlphaFoldDB" id="A0A381N664"/>
<feature type="transmembrane region" description="Helical" evidence="11">
    <location>
        <begin position="254"/>
        <end position="274"/>
    </location>
</feature>
<dbReference type="Gene3D" id="3.40.50.300">
    <property type="entry name" value="P-loop containing nucleotide triphosphate hydrolases"/>
    <property type="match status" value="1"/>
</dbReference>
<dbReference type="GO" id="GO:0016020">
    <property type="term" value="C:membrane"/>
    <property type="evidence" value="ECO:0007669"/>
    <property type="project" value="UniProtKB-SubCell"/>
</dbReference>
<dbReference type="PROSITE" id="PS50893">
    <property type="entry name" value="ABC_TRANSPORTER_2"/>
    <property type="match status" value="1"/>
</dbReference>
<sequence length="588" mass="65635">MSNNKEVNSGYITYLRLLRYATPYWMIFILGALAMLIYALTDTGFAFLIKTLTDSFADKTSNAELNQLKFYLPVAVIVIFFIRGVSGFFSVYNIGWIGRQVIKALRTEVFLKFLYLPTTFLDRKSNAELLSKMTFNIEQVAESSSNIITVMIRDTLTIIALSIYMVYLSPKLAGVIFIVAPVIALIVRFLGTLFRRYSHRIQESMGNVTHLIKEILQNHRIIKIFNAQSYENDKFEAVNESNRKHNMKLFSTKAIGDAVTIFVASLGVAGVVYVATLDEVKLEMTVGDFSGFITAMVLLMTPLKRLTNVNAMVQRGIAASASVFLLLDEENEIDVGEIEAKRLTGKIEFKNASFSYEKVQGRATDAISLIVQPGETLAIVGKSGSGKTTLVNLIPRFYDLTEGTLLIDDINVKDFTLNSLRENISLVTQEVTLFNDTIYNNIAYGNFAEEQILKAISAANVNEFIDQLPNGLQTQVGDQGILLSGGQRQRIAIARALLKDAPILILDEATSALDTESEKYIQTALEELMQDRTTFVIAHRLSTVEKVDRIIVLADGRVVESGTHQQLIDQDGEYALLHRLQFNDEAQS</sequence>
<comment type="subcellular location">
    <subcellularLocation>
        <location evidence="1">Membrane</location>
        <topology evidence="1">Multi-pass membrane protein</topology>
    </subcellularLocation>
</comment>
<feature type="transmembrane region" description="Helical" evidence="11">
    <location>
        <begin position="24"/>
        <end position="49"/>
    </location>
</feature>
<dbReference type="InterPro" id="IPR036640">
    <property type="entry name" value="ABC1_TM_sf"/>
</dbReference>
<keyword evidence="7" id="KW-1278">Translocase</keyword>
<keyword evidence="6" id="KW-0067">ATP-binding</keyword>
<evidence type="ECO:0000256" key="2">
    <source>
        <dbReference type="ARBA" id="ARBA00022448"/>
    </source>
</evidence>
<evidence type="ECO:0000256" key="6">
    <source>
        <dbReference type="ARBA" id="ARBA00022840"/>
    </source>
</evidence>
<evidence type="ECO:0000256" key="7">
    <source>
        <dbReference type="ARBA" id="ARBA00022967"/>
    </source>
</evidence>
<evidence type="ECO:0000256" key="8">
    <source>
        <dbReference type="ARBA" id="ARBA00022989"/>
    </source>
</evidence>
<feature type="transmembrane region" description="Helical" evidence="11">
    <location>
        <begin position="172"/>
        <end position="191"/>
    </location>
</feature>
<dbReference type="Pfam" id="PF00664">
    <property type="entry name" value="ABC_membrane"/>
    <property type="match status" value="1"/>
</dbReference>
<keyword evidence="5" id="KW-0547">Nucleotide-binding</keyword>
<keyword evidence="8 11" id="KW-1133">Transmembrane helix</keyword>
<evidence type="ECO:0000256" key="10">
    <source>
        <dbReference type="ARBA" id="ARBA00023136"/>
    </source>
</evidence>